<protein>
    <recommendedName>
        <fullName evidence="3">Nuclease HARBI1</fullName>
    </recommendedName>
</protein>
<dbReference type="EMBL" id="JANEYF010001731">
    <property type="protein sequence ID" value="KAJ8958351.1"/>
    <property type="molecule type" value="Genomic_DNA"/>
</dbReference>
<name>A0AAV8Z3U8_9CUCU</name>
<keyword evidence="2" id="KW-1185">Reference proteome</keyword>
<sequence length="149" mass="17177">MNLEVALILNQIFDDFVEAEDDILQPQRQFLRKENAFDLSDASFIKNFRLTKDVTRQLINILTPFLEPPSRKSALSIETKILTALHFYGHGTYQEGVGKNIFSGVSQASVSRSINEVTNALNSEEVKRRFIKCPRNINELQELRTRYLE</sequence>
<reference evidence="1" key="1">
    <citation type="journal article" date="2023" name="Insect Mol. Biol.">
        <title>Genome sequencing provides insights into the evolution of gene families encoding plant cell wall-degrading enzymes in longhorned beetles.</title>
        <authorList>
            <person name="Shin N.R."/>
            <person name="Okamura Y."/>
            <person name="Kirsch R."/>
            <person name="Pauchet Y."/>
        </authorList>
    </citation>
    <scope>NUCLEOTIDE SEQUENCE</scope>
    <source>
        <strain evidence="1">RBIC_L_NR</strain>
    </source>
</reference>
<dbReference type="Proteomes" id="UP001162156">
    <property type="component" value="Unassembled WGS sequence"/>
</dbReference>
<comment type="caution">
    <text evidence="1">The sequence shown here is derived from an EMBL/GenBank/DDBJ whole genome shotgun (WGS) entry which is preliminary data.</text>
</comment>
<organism evidence="1 2">
    <name type="scientific">Rhamnusium bicolor</name>
    <dbReference type="NCBI Taxonomy" id="1586634"/>
    <lineage>
        <taxon>Eukaryota</taxon>
        <taxon>Metazoa</taxon>
        <taxon>Ecdysozoa</taxon>
        <taxon>Arthropoda</taxon>
        <taxon>Hexapoda</taxon>
        <taxon>Insecta</taxon>
        <taxon>Pterygota</taxon>
        <taxon>Neoptera</taxon>
        <taxon>Endopterygota</taxon>
        <taxon>Coleoptera</taxon>
        <taxon>Polyphaga</taxon>
        <taxon>Cucujiformia</taxon>
        <taxon>Chrysomeloidea</taxon>
        <taxon>Cerambycidae</taxon>
        <taxon>Lepturinae</taxon>
        <taxon>Rhagiini</taxon>
        <taxon>Rhamnusium</taxon>
    </lineage>
</organism>
<evidence type="ECO:0000313" key="2">
    <source>
        <dbReference type="Proteomes" id="UP001162156"/>
    </source>
</evidence>
<proteinExistence type="predicted"/>
<gene>
    <name evidence="1" type="ORF">NQ314_006412</name>
</gene>
<evidence type="ECO:0000313" key="1">
    <source>
        <dbReference type="EMBL" id="KAJ8958351.1"/>
    </source>
</evidence>
<accession>A0AAV8Z3U8</accession>
<evidence type="ECO:0008006" key="3">
    <source>
        <dbReference type="Google" id="ProtNLM"/>
    </source>
</evidence>
<dbReference type="AlphaFoldDB" id="A0AAV8Z3U8"/>